<evidence type="ECO:0000313" key="1">
    <source>
        <dbReference type="EMBL" id="OSP89715.1"/>
    </source>
</evidence>
<proteinExistence type="predicted"/>
<protein>
    <submittedName>
        <fullName evidence="1">Uncharacterized protein</fullName>
    </submittedName>
</protein>
<accession>A0A1X4JM78</accession>
<dbReference type="EMBL" id="NDXJ01000005">
    <property type="protein sequence ID" value="OSP89715.1"/>
    <property type="molecule type" value="Genomic_DNA"/>
</dbReference>
<dbReference type="AlphaFoldDB" id="A0A1X4JM78"/>
<sequence length="98" mass="11056">MSFNSKNDYLDPESEAQMKQAFKDNPIRKDMANQLVANLDLDKKATKTERKQSVSITMTPSMKKDLTKIAKKHGYAGLSAFAVDIFEAIIEQSNDQNK</sequence>
<gene>
    <name evidence="1" type="ORF">B9D04_04135</name>
</gene>
<dbReference type="RefSeq" id="WP_085638148.1">
    <property type="nucleotide sequence ID" value="NZ_NDXJ01000005.1"/>
</dbReference>
<organism evidence="1 2">
    <name type="scientific">Weissella cibaria</name>
    <dbReference type="NCBI Taxonomy" id="137591"/>
    <lineage>
        <taxon>Bacteria</taxon>
        <taxon>Bacillati</taxon>
        <taxon>Bacillota</taxon>
        <taxon>Bacilli</taxon>
        <taxon>Lactobacillales</taxon>
        <taxon>Lactobacillaceae</taxon>
        <taxon>Weissella</taxon>
    </lineage>
</organism>
<comment type="caution">
    <text evidence="1">The sequence shown here is derived from an EMBL/GenBank/DDBJ whole genome shotgun (WGS) entry which is preliminary data.</text>
</comment>
<name>A0A1X4JM78_9LACO</name>
<reference evidence="1 2" key="1">
    <citation type="submission" date="2017-04" db="EMBL/GenBank/DDBJ databases">
        <title>The genome sequence of Weissella cibaria isolated from wild Drosophila.</title>
        <authorList>
            <person name="Ricks N.J."/>
            <person name="Carroll C."/>
            <person name="Walters A."/>
            <person name="Newell P.D."/>
            <person name="Chaston J.M."/>
        </authorList>
    </citation>
    <scope>NUCLEOTIDE SEQUENCE [LARGE SCALE GENOMIC DNA]</scope>
    <source>
        <strain evidence="1 2">DmW_103</strain>
    </source>
</reference>
<dbReference type="Proteomes" id="UP000193588">
    <property type="component" value="Unassembled WGS sequence"/>
</dbReference>
<evidence type="ECO:0000313" key="2">
    <source>
        <dbReference type="Proteomes" id="UP000193588"/>
    </source>
</evidence>